<keyword evidence="1" id="KW-0812">Transmembrane</keyword>
<feature type="transmembrane region" description="Helical" evidence="1">
    <location>
        <begin position="166"/>
        <end position="190"/>
    </location>
</feature>
<accession>A0ABP1NFG3</accession>
<evidence type="ECO:0000313" key="3">
    <source>
        <dbReference type="Proteomes" id="UP001642520"/>
    </source>
</evidence>
<sequence length="484" mass="55655">MVVMLDSHCYSLVRFSCKLIGLWPYSSTKEQLIKKLSICMLTMVQTIYEYPPQVAGNLYQEQHLKGRLPVRLRHVSVSSYQSTAFFTLLNQLSFRTGHFSKTLDSVHLPERKPKTTAFVKGRQEVESKIGQRFATSANFGSQRIPKSLSFSRIWLLIIASKDVDSVLSILTVILTWIMAETMYLSCLPYYDTIKMLFLCISRDWVELKCTDDLNVLKKYTYDGCSYVTLYSGFTIFSVCLLTVFVIIAAVFQEQFVSLNEHAKQTFPTVAQNMNSIEWSLFIIAFPANSLIVIIVMVAFDSIYMTLIYHACGMLGVMSSRLEHLFDNIQLMNASDRNYLVRARFANVVRYHWKCTDNLYQVIKCFKLNGIALLIIFMTDGIITFVILFARVFPLEKLADGGQLLFQSACNAHWYEASPSIQKSFLFVIQNVSKSYYFGVSGFFNMSFETCNPAIFFFLFHDDVNPANMRIRLTLVFKVSFHSYF</sequence>
<feature type="transmembrane region" description="Helical" evidence="1">
    <location>
        <begin position="227"/>
        <end position="251"/>
    </location>
</feature>
<keyword evidence="1" id="KW-0472">Membrane</keyword>
<reference evidence="2 3" key="1">
    <citation type="submission" date="2024-08" db="EMBL/GenBank/DDBJ databases">
        <authorList>
            <person name="Will J Nash"/>
            <person name="Angela Man"/>
            <person name="Seanna McTaggart"/>
            <person name="Kendall Baker"/>
            <person name="Tom Barker"/>
            <person name="Leah Catchpole"/>
            <person name="Alex Durrant"/>
            <person name="Karim Gharbi"/>
            <person name="Naomi Irish"/>
            <person name="Gemy Kaithakottil"/>
            <person name="Debby Ku"/>
            <person name="Aaliyah Providence"/>
            <person name="Felix Shaw"/>
            <person name="David Swarbreck"/>
            <person name="Chris Watkins"/>
            <person name="Ann M. McCartney"/>
            <person name="Giulio Formenti"/>
            <person name="Alice Mouton"/>
            <person name="Noel Vella"/>
            <person name="Bjorn M von Reumont"/>
            <person name="Adriana Vella"/>
            <person name="Wilfried Haerty"/>
        </authorList>
    </citation>
    <scope>NUCLEOTIDE SEQUENCE [LARGE SCALE GENOMIC DNA]</scope>
</reference>
<evidence type="ECO:0008006" key="4">
    <source>
        <dbReference type="Google" id="ProtNLM"/>
    </source>
</evidence>
<name>A0ABP1NFG3_XYLVO</name>
<keyword evidence="1" id="KW-1133">Transmembrane helix</keyword>
<comment type="caution">
    <text evidence="2">The sequence shown here is derived from an EMBL/GenBank/DDBJ whole genome shotgun (WGS) entry which is preliminary data.</text>
</comment>
<feature type="transmembrane region" description="Helical" evidence="1">
    <location>
        <begin position="435"/>
        <end position="459"/>
    </location>
</feature>
<proteinExistence type="predicted"/>
<feature type="transmembrane region" description="Helical" evidence="1">
    <location>
        <begin position="370"/>
        <end position="392"/>
    </location>
</feature>
<evidence type="ECO:0000313" key="2">
    <source>
        <dbReference type="EMBL" id="CAL7939761.1"/>
    </source>
</evidence>
<protein>
    <recommendedName>
        <fullName evidence="4">Odorant receptor</fullName>
    </recommendedName>
</protein>
<keyword evidence="3" id="KW-1185">Reference proteome</keyword>
<evidence type="ECO:0000256" key="1">
    <source>
        <dbReference type="SAM" id="Phobius"/>
    </source>
</evidence>
<dbReference type="Proteomes" id="UP001642520">
    <property type="component" value="Unassembled WGS sequence"/>
</dbReference>
<dbReference type="EMBL" id="CAXAJV020001290">
    <property type="protein sequence ID" value="CAL7939761.1"/>
    <property type="molecule type" value="Genomic_DNA"/>
</dbReference>
<gene>
    <name evidence="2" type="ORF">XYLVIOL_LOCUS4083</name>
</gene>
<organism evidence="2 3">
    <name type="scientific">Xylocopa violacea</name>
    <name type="common">Violet carpenter bee</name>
    <name type="synonym">Apis violacea</name>
    <dbReference type="NCBI Taxonomy" id="135666"/>
    <lineage>
        <taxon>Eukaryota</taxon>
        <taxon>Metazoa</taxon>
        <taxon>Ecdysozoa</taxon>
        <taxon>Arthropoda</taxon>
        <taxon>Hexapoda</taxon>
        <taxon>Insecta</taxon>
        <taxon>Pterygota</taxon>
        <taxon>Neoptera</taxon>
        <taxon>Endopterygota</taxon>
        <taxon>Hymenoptera</taxon>
        <taxon>Apocrita</taxon>
        <taxon>Aculeata</taxon>
        <taxon>Apoidea</taxon>
        <taxon>Anthophila</taxon>
        <taxon>Apidae</taxon>
        <taxon>Xylocopa</taxon>
        <taxon>Xylocopa</taxon>
    </lineage>
</organism>
<feature type="transmembrane region" description="Helical" evidence="1">
    <location>
        <begin position="278"/>
        <end position="299"/>
    </location>
</feature>